<organism evidence="4 5">
    <name type="scientific">Hymenobacter aquaticus</name>
    <dbReference type="NCBI Taxonomy" id="1867101"/>
    <lineage>
        <taxon>Bacteria</taxon>
        <taxon>Pseudomonadati</taxon>
        <taxon>Bacteroidota</taxon>
        <taxon>Cytophagia</taxon>
        <taxon>Cytophagales</taxon>
        <taxon>Hymenobacteraceae</taxon>
        <taxon>Hymenobacter</taxon>
    </lineage>
</organism>
<keyword evidence="3" id="KW-0732">Signal</keyword>
<evidence type="ECO:0000256" key="1">
    <source>
        <dbReference type="SAM" id="MobiDB-lite"/>
    </source>
</evidence>
<feature type="region of interest" description="Disordered" evidence="1">
    <location>
        <begin position="72"/>
        <end position="94"/>
    </location>
</feature>
<evidence type="ECO:0000313" key="4">
    <source>
        <dbReference type="EMBL" id="TGE24829.1"/>
    </source>
</evidence>
<evidence type="ECO:0000313" key="5">
    <source>
        <dbReference type="Proteomes" id="UP000297549"/>
    </source>
</evidence>
<evidence type="ECO:0000256" key="3">
    <source>
        <dbReference type="SAM" id="SignalP"/>
    </source>
</evidence>
<protein>
    <submittedName>
        <fullName evidence="4">Uncharacterized protein</fullName>
    </submittedName>
</protein>
<gene>
    <name evidence="4" type="ORF">E5K00_06400</name>
</gene>
<feature type="chain" id="PRO_5021473268" evidence="3">
    <location>
        <begin position="23"/>
        <end position="107"/>
    </location>
</feature>
<accession>A0A4Z0Q5Y2</accession>
<dbReference type="RefSeq" id="WP_135462407.1">
    <property type="nucleotide sequence ID" value="NZ_SRLC01000001.1"/>
</dbReference>
<comment type="caution">
    <text evidence="4">The sequence shown here is derived from an EMBL/GenBank/DDBJ whole genome shotgun (WGS) entry which is preliminary data.</text>
</comment>
<dbReference type="Proteomes" id="UP000297549">
    <property type="component" value="Unassembled WGS sequence"/>
</dbReference>
<keyword evidence="5" id="KW-1185">Reference proteome</keyword>
<feature type="transmembrane region" description="Helical" evidence="2">
    <location>
        <begin position="38"/>
        <end position="64"/>
    </location>
</feature>
<dbReference type="AlphaFoldDB" id="A0A4Z0Q5Y2"/>
<proteinExistence type="predicted"/>
<sequence>MLTKRASLLTILGLLTTYLASAQTAPATATSGPQPTDILGWLAWFVAAVVLLFGMMTAASLAAVAAEAVEADRNDQPATPVPAAAAEAPVAAPAPAPAVSTEQLVAA</sequence>
<reference evidence="4 5" key="1">
    <citation type="submission" date="2019-04" db="EMBL/GenBank/DDBJ databases">
        <authorList>
            <person name="Feng G."/>
            <person name="Zhang J."/>
            <person name="Zhu H."/>
        </authorList>
    </citation>
    <scope>NUCLEOTIDE SEQUENCE [LARGE SCALE GENOMIC DNA]</scope>
    <source>
        <strain evidence="4 5">JCM 31653</strain>
    </source>
</reference>
<evidence type="ECO:0000256" key="2">
    <source>
        <dbReference type="SAM" id="Phobius"/>
    </source>
</evidence>
<keyword evidence="2" id="KW-1133">Transmembrane helix</keyword>
<keyword evidence="2" id="KW-0812">Transmembrane</keyword>
<feature type="compositionally biased region" description="Low complexity" evidence="1">
    <location>
        <begin position="77"/>
        <end position="94"/>
    </location>
</feature>
<dbReference type="EMBL" id="SRLC01000001">
    <property type="protein sequence ID" value="TGE24829.1"/>
    <property type="molecule type" value="Genomic_DNA"/>
</dbReference>
<keyword evidence="2" id="KW-0472">Membrane</keyword>
<feature type="signal peptide" evidence="3">
    <location>
        <begin position="1"/>
        <end position="22"/>
    </location>
</feature>
<name>A0A4Z0Q5Y2_9BACT</name>